<evidence type="ECO:0000313" key="3">
    <source>
        <dbReference type="Proteomes" id="UP000670776"/>
    </source>
</evidence>
<protein>
    <submittedName>
        <fullName evidence="2">Alpha/beta hydrolase</fullName>
    </submittedName>
</protein>
<organism evidence="2 3">
    <name type="scientific">Mariniflexile gromovii</name>
    <dbReference type="NCBI Taxonomy" id="362523"/>
    <lineage>
        <taxon>Bacteria</taxon>
        <taxon>Pseudomonadati</taxon>
        <taxon>Bacteroidota</taxon>
        <taxon>Flavobacteriia</taxon>
        <taxon>Flavobacteriales</taxon>
        <taxon>Flavobacteriaceae</taxon>
        <taxon>Mariniflexile</taxon>
    </lineage>
</organism>
<feature type="domain" description="AB hydrolase-1" evidence="1">
    <location>
        <begin position="36"/>
        <end position="249"/>
    </location>
</feature>
<dbReference type="Pfam" id="PF12697">
    <property type="entry name" value="Abhydrolase_6"/>
    <property type="match status" value="1"/>
</dbReference>
<dbReference type="GO" id="GO:0016787">
    <property type="term" value="F:hydrolase activity"/>
    <property type="evidence" value="ECO:0007669"/>
    <property type="project" value="UniProtKB-KW"/>
</dbReference>
<reference evidence="2 3" key="1">
    <citation type="submission" date="2021-04" db="EMBL/GenBank/DDBJ databases">
        <title>Mariniflexile gromovii gen. nov., sp. nov., a gliding bacterium isolated from the sea urchin Strongylocentrotus intermedius.</title>
        <authorList>
            <person name="Ko S."/>
            <person name="Le V."/>
            <person name="Ahn C.-Y."/>
            <person name="Oh H.-M."/>
        </authorList>
    </citation>
    <scope>NUCLEOTIDE SEQUENCE [LARGE SCALE GENOMIC DNA]</scope>
    <source>
        <strain evidence="2 3">KCTC 12570</strain>
    </source>
</reference>
<dbReference type="Gene3D" id="3.40.50.1820">
    <property type="entry name" value="alpha/beta hydrolase"/>
    <property type="match status" value="1"/>
</dbReference>
<comment type="caution">
    <text evidence="2">The sequence shown here is derived from an EMBL/GenBank/DDBJ whole genome shotgun (WGS) entry which is preliminary data.</text>
</comment>
<evidence type="ECO:0000259" key="1">
    <source>
        <dbReference type="Pfam" id="PF12697"/>
    </source>
</evidence>
<dbReference type="Proteomes" id="UP000670776">
    <property type="component" value="Unassembled WGS sequence"/>
</dbReference>
<keyword evidence="3" id="KW-1185">Reference proteome</keyword>
<sequence length="256" mass="27835">MKTILRIKPFVISVVLITVLGFVDVTHSQNSNVKNVVLVHGAFAPRSGWQQVYSILTKNGYHTTVVQIPLTSLEDDVVAVNRALNKLDGKAVLVGHSWSGTVITEAGVHPNVASLVFISAFQPDVGENTLQWVQSEPSAPESGLLPPDDKGLVYYDKEKFHAGFAADLTKEQANFMADAQQPIAASCFTDVISKAAWHDKKSFAILGSEDKSINPLILRKMYERSGTQLTEIKGASHVVFMSHPKEVANLIISAAN</sequence>
<accession>A0ABS4BNQ2</accession>
<dbReference type="PANTHER" id="PTHR37017">
    <property type="entry name" value="AB HYDROLASE-1 DOMAIN-CONTAINING PROTEIN-RELATED"/>
    <property type="match status" value="1"/>
</dbReference>
<dbReference type="PANTHER" id="PTHR37017:SF11">
    <property type="entry name" value="ESTERASE_LIPASE_THIOESTERASE DOMAIN-CONTAINING PROTEIN"/>
    <property type="match status" value="1"/>
</dbReference>
<dbReference type="InterPro" id="IPR000073">
    <property type="entry name" value="AB_hydrolase_1"/>
</dbReference>
<gene>
    <name evidence="2" type="ORF">J8H85_00160</name>
</gene>
<dbReference type="EMBL" id="JAGJCB010000001">
    <property type="protein sequence ID" value="MBP0902224.1"/>
    <property type="molecule type" value="Genomic_DNA"/>
</dbReference>
<dbReference type="InterPro" id="IPR029058">
    <property type="entry name" value="AB_hydrolase_fold"/>
</dbReference>
<dbReference type="SUPFAM" id="SSF53474">
    <property type="entry name" value="alpha/beta-Hydrolases"/>
    <property type="match status" value="1"/>
</dbReference>
<keyword evidence="2" id="KW-0378">Hydrolase</keyword>
<dbReference type="InterPro" id="IPR052897">
    <property type="entry name" value="Sec-Metab_Biosynth_Hydrolase"/>
</dbReference>
<evidence type="ECO:0000313" key="2">
    <source>
        <dbReference type="EMBL" id="MBP0902224.1"/>
    </source>
</evidence>
<name>A0ABS4BNQ2_9FLAO</name>
<proteinExistence type="predicted"/>